<dbReference type="SMR" id="A0A2N3IN76"/>
<name>A0A2N3IN76_AERSO</name>
<reference evidence="2 3" key="1">
    <citation type="journal article" date="2017" name="Front. Microbiol.">
        <title>Strong Genomic and Phenotypic Heterogeneity in the Aeromonas sobria Species Complex.</title>
        <authorList>
            <person name="Gauthier J."/>
            <person name="Vincent A.T."/>
            <person name="Charette S.J."/>
            <person name="Derome N."/>
        </authorList>
    </citation>
    <scope>NUCLEOTIDE SEQUENCE [LARGE SCALE GENOMIC DNA]</scope>
    <source>
        <strain evidence="2 3">JF2635</strain>
    </source>
</reference>
<dbReference type="NCBIfam" id="TIGR01764">
    <property type="entry name" value="excise"/>
    <property type="match status" value="1"/>
</dbReference>
<gene>
    <name evidence="2" type="ORF">AOX56_22040</name>
</gene>
<organism evidence="2 3">
    <name type="scientific">Aeromonas sobria</name>
    <dbReference type="NCBI Taxonomy" id="646"/>
    <lineage>
        <taxon>Bacteria</taxon>
        <taxon>Pseudomonadati</taxon>
        <taxon>Pseudomonadota</taxon>
        <taxon>Gammaproteobacteria</taxon>
        <taxon>Aeromonadales</taxon>
        <taxon>Aeromonadaceae</taxon>
        <taxon>Aeromonas</taxon>
    </lineage>
</organism>
<evidence type="ECO:0000313" key="2">
    <source>
        <dbReference type="EMBL" id="PKQ72339.1"/>
    </source>
</evidence>
<dbReference type="Pfam" id="PF12728">
    <property type="entry name" value="HTH_17"/>
    <property type="match status" value="1"/>
</dbReference>
<dbReference type="EMBL" id="LJZX01000074">
    <property type="protein sequence ID" value="PKQ72339.1"/>
    <property type="molecule type" value="Genomic_DNA"/>
</dbReference>
<comment type="caution">
    <text evidence="2">The sequence shown here is derived from an EMBL/GenBank/DDBJ whole genome shotgun (WGS) entry which is preliminary data.</text>
</comment>
<dbReference type="GO" id="GO:0003677">
    <property type="term" value="F:DNA binding"/>
    <property type="evidence" value="ECO:0007669"/>
    <property type="project" value="InterPro"/>
</dbReference>
<dbReference type="AlphaFoldDB" id="A0A2N3IN76"/>
<feature type="domain" description="Helix-turn-helix" evidence="1">
    <location>
        <begin position="108"/>
        <end position="144"/>
    </location>
</feature>
<dbReference type="InterPro" id="IPR010093">
    <property type="entry name" value="SinI_DNA-bd"/>
</dbReference>
<accession>A0A2N3IN76</accession>
<evidence type="ECO:0000313" key="3">
    <source>
        <dbReference type="Proteomes" id="UP000233526"/>
    </source>
</evidence>
<dbReference type="Proteomes" id="UP000233526">
    <property type="component" value="Unassembled WGS sequence"/>
</dbReference>
<dbReference type="InterPro" id="IPR041657">
    <property type="entry name" value="HTH_17"/>
</dbReference>
<protein>
    <recommendedName>
        <fullName evidence="1">Helix-turn-helix domain-containing protein</fullName>
    </recommendedName>
</protein>
<evidence type="ECO:0000259" key="1">
    <source>
        <dbReference type="Pfam" id="PF12728"/>
    </source>
</evidence>
<sequence>MNRWKDSVMKTQTVQHAAPMAKERATLSHILSKRVEGLIGSVLPEIEQGAPIHTALELTDNDLMKLIVASFISKNSRVSPREMNKIKRRIEGTFSFYDLLKSLGGTIRVNEVASLLNVTRQTVHNYIKRNELLAVKPGNEFLFPIFQFDNDGISSEFQKILKLLPDDISPVTKISFFTSTVVEKENKSIIDILKTNNITSNTLSIIRNRARVFGRQMG</sequence>
<proteinExistence type="predicted"/>